<proteinExistence type="predicted"/>
<feature type="compositionally biased region" description="Low complexity" evidence="1">
    <location>
        <begin position="186"/>
        <end position="230"/>
    </location>
</feature>
<evidence type="ECO:0000313" key="3">
    <source>
        <dbReference type="EMBL" id="GAX15241.1"/>
    </source>
</evidence>
<evidence type="ECO:0000313" key="4">
    <source>
        <dbReference type="Proteomes" id="UP000198406"/>
    </source>
</evidence>
<keyword evidence="4" id="KW-1185">Reference proteome</keyword>
<dbReference type="AlphaFoldDB" id="A0A1Z5JN74"/>
<organism evidence="3 4">
    <name type="scientific">Fistulifera solaris</name>
    <name type="common">Oleaginous diatom</name>
    <dbReference type="NCBI Taxonomy" id="1519565"/>
    <lineage>
        <taxon>Eukaryota</taxon>
        <taxon>Sar</taxon>
        <taxon>Stramenopiles</taxon>
        <taxon>Ochrophyta</taxon>
        <taxon>Bacillariophyta</taxon>
        <taxon>Bacillariophyceae</taxon>
        <taxon>Bacillariophycidae</taxon>
        <taxon>Naviculales</taxon>
        <taxon>Naviculaceae</taxon>
        <taxon>Fistulifera</taxon>
    </lineage>
</organism>
<dbReference type="Proteomes" id="UP000198406">
    <property type="component" value="Unassembled WGS sequence"/>
</dbReference>
<name>A0A1Z5JN74_FISSO</name>
<feature type="region of interest" description="Disordered" evidence="1">
    <location>
        <begin position="179"/>
        <end position="230"/>
    </location>
</feature>
<comment type="caution">
    <text evidence="3">The sequence shown here is derived from an EMBL/GenBank/DDBJ whole genome shotgun (WGS) entry which is preliminary data.</text>
</comment>
<evidence type="ECO:0000256" key="2">
    <source>
        <dbReference type="SAM" id="SignalP"/>
    </source>
</evidence>
<evidence type="ECO:0000256" key="1">
    <source>
        <dbReference type="SAM" id="MobiDB-lite"/>
    </source>
</evidence>
<reference evidence="3 4" key="1">
    <citation type="journal article" date="2015" name="Plant Cell">
        <title>Oil accumulation by the oleaginous diatom Fistulifera solaris as revealed by the genome and transcriptome.</title>
        <authorList>
            <person name="Tanaka T."/>
            <person name="Maeda Y."/>
            <person name="Veluchamy A."/>
            <person name="Tanaka M."/>
            <person name="Abida H."/>
            <person name="Marechal E."/>
            <person name="Bowler C."/>
            <person name="Muto M."/>
            <person name="Sunaga Y."/>
            <person name="Tanaka M."/>
            <person name="Yoshino T."/>
            <person name="Taniguchi T."/>
            <person name="Fukuda Y."/>
            <person name="Nemoto M."/>
            <person name="Matsumoto M."/>
            <person name="Wong P.S."/>
            <person name="Aburatani S."/>
            <person name="Fujibuchi W."/>
        </authorList>
    </citation>
    <scope>NUCLEOTIDE SEQUENCE [LARGE SCALE GENOMIC DNA]</scope>
    <source>
        <strain evidence="3 4">JPCC DA0580</strain>
    </source>
</reference>
<sequence length="267" mass="29600">MKSFLALFFAASAFLVVSAFADEDIGLCCLCDDCKPVVRGRESLKVDDKGKTCNALYMELADPTNDSKMGNSLCLNQIRRFRSHCCDATHIPIEIVQAPTPAPNFGMEEGTEPICNICRDGSYPTIPFAKIVTFDRFIKGEKTCDELYRMGLTGNIPDQICNPLVNYAKRPCGCTSNQALRAPTRSPTAAPVTIPSTSPTSDPSMTPSHNSETSASPSTSPSLAPSQALSEIDDSWKESTWWKMIMKRMSRFFNREQRRLRGKYELN</sequence>
<gene>
    <name evidence="3" type="ORF">FisN_1Hh678</name>
</gene>
<keyword evidence="2" id="KW-0732">Signal</keyword>
<dbReference type="EMBL" id="BDSP01000089">
    <property type="protein sequence ID" value="GAX15241.1"/>
    <property type="molecule type" value="Genomic_DNA"/>
</dbReference>
<dbReference type="InParanoid" id="A0A1Z5JN74"/>
<protein>
    <submittedName>
        <fullName evidence="3">Uncharacterized protein</fullName>
    </submittedName>
</protein>
<feature type="chain" id="PRO_5012961475" evidence="2">
    <location>
        <begin position="22"/>
        <end position="267"/>
    </location>
</feature>
<feature type="signal peptide" evidence="2">
    <location>
        <begin position="1"/>
        <end position="21"/>
    </location>
</feature>
<accession>A0A1Z5JN74</accession>